<dbReference type="AlphaFoldDB" id="D8QBG9"/>
<keyword evidence="11" id="KW-0472">Membrane</keyword>
<dbReference type="InterPro" id="IPR052105">
    <property type="entry name" value="MGAT5_Glycosyltransferase"/>
</dbReference>
<dbReference type="GO" id="GO:0000139">
    <property type="term" value="C:Golgi membrane"/>
    <property type="evidence" value="ECO:0007669"/>
    <property type="project" value="UniProtKB-SubCell"/>
</dbReference>
<dbReference type="PANTHER" id="PTHR15075">
    <property type="entry name" value="ALPHA-MANNOSIDE BETA-1,6-N-ACETYLGLUCOSAMINYLTRANSFERASE"/>
    <property type="match status" value="1"/>
</dbReference>
<dbReference type="GO" id="GO:0030144">
    <property type="term" value="F:alpha-1,6-mannosylglycoprotein 6-beta-N-acetylglucosaminyltransferase activity"/>
    <property type="evidence" value="ECO:0007669"/>
    <property type="project" value="UniProtKB-EC"/>
</dbReference>
<dbReference type="Proteomes" id="UP000007431">
    <property type="component" value="Unassembled WGS sequence"/>
</dbReference>
<dbReference type="eggNOG" id="ENOG502S1N4">
    <property type="taxonomic scope" value="Eukaryota"/>
</dbReference>
<keyword evidence="16" id="KW-1185">Reference proteome</keyword>
<dbReference type="InterPro" id="IPR026116">
    <property type="entry name" value="GT18_cat"/>
</dbReference>
<evidence type="ECO:0000256" key="8">
    <source>
        <dbReference type="ARBA" id="ARBA00022968"/>
    </source>
</evidence>
<dbReference type="KEGG" id="scm:SCHCO_02633734"/>
<evidence type="ECO:0000256" key="13">
    <source>
        <dbReference type="ARBA" id="ARBA00048243"/>
    </source>
</evidence>
<evidence type="ECO:0000256" key="12">
    <source>
        <dbReference type="ARBA" id="ARBA00023180"/>
    </source>
</evidence>
<evidence type="ECO:0000313" key="16">
    <source>
        <dbReference type="Proteomes" id="UP000007431"/>
    </source>
</evidence>
<dbReference type="EC" id="2.4.1.155" evidence="4"/>
<keyword evidence="10" id="KW-0333">Golgi apparatus</keyword>
<keyword evidence="7" id="KW-0812">Transmembrane</keyword>
<comment type="catalytic activity">
    <reaction evidence="13">
        <text>N(4)-{beta-D-GlcNAc-(1-&gt;2)-[beta-D-GlcNAc-(1-&gt;4)]-alpha-D-Man-(1-&gt;3)-[beta-D-GlcNAc-(1-&gt;2)-alpha-D-Man-(1-&gt;6)]-beta-D-Man-(1-&gt;4)-beta-D-GlcNAc-(1-&gt;4)-beta-D-GlcNAc}-L-asparaginyl-[protein] + UDP-N-acetyl-alpha-D-glucosamine = N(4)-{beta-D-GlcNAc-(1-&gt;2)-[beta-D-GlcNAc-(1-&gt;4)]-alpha-D-Man-(1-&gt;3)-[beta-D-GlcNAc-(1-&gt;2)-[beta-D-GlcNAc-(1-&gt;6)]-alpha-D-Man-(1-&gt;6)]-beta-D-Man-(1-&gt;4)-beta-D-GlcNAc-(1-&gt;4)-beta-D-GlcNAc}-L-asparaginyl-[protein] + UDP + H(+)</text>
        <dbReference type="Rhea" id="RHEA:16921"/>
        <dbReference type="Rhea" id="RHEA-COMP:14374"/>
        <dbReference type="Rhea" id="RHEA-COMP:14377"/>
        <dbReference type="ChEBI" id="CHEBI:15378"/>
        <dbReference type="ChEBI" id="CHEBI:57705"/>
        <dbReference type="ChEBI" id="CHEBI:58223"/>
        <dbReference type="ChEBI" id="CHEBI:139507"/>
        <dbReference type="ChEBI" id="CHEBI:139510"/>
        <dbReference type="EC" id="2.4.1.155"/>
    </reaction>
</comment>
<name>D8QBG9_SCHCM</name>
<comment type="similarity">
    <text evidence="3">Belongs to the glycosyltransferase 18 family.</text>
</comment>
<evidence type="ECO:0000256" key="3">
    <source>
        <dbReference type="ARBA" id="ARBA00007477"/>
    </source>
</evidence>
<evidence type="ECO:0000256" key="1">
    <source>
        <dbReference type="ARBA" id="ARBA00004323"/>
    </source>
</evidence>
<evidence type="ECO:0000256" key="7">
    <source>
        <dbReference type="ARBA" id="ARBA00022692"/>
    </source>
</evidence>
<comment type="subcellular location">
    <subcellularLocation>
        <location evidence="1">Golgi apparatus membrane</location>
        <topology evidence="1">Single-pass type II membrane protein</topology>
    </subcellularLocation>
</comment>
<keyword evidence="8" id="KW-0735">Signal-anchor</keyword>
<dbReference type="HOGENOM" id="CLU_033184_0_0_1"/>
<evidence type="ECO:0000259" key="14">
    <source>
        <dbReference type="Pfam" id="PF15024"/>
    </source>
</evidence>
<keyword evidence="6" id="KW-0808">Transferase</keyword>
<dbReference type="GeneID" id="9592209"/>
<dbReference type="VEuPathDB" id="FungiDB:SCHCODRAFT_02633734"/>
<organism evidence="16">
    <name type="scientific">Schizophyllum commune (strain H4-8 / FGSC 9210)</name>
    <name type="common">Split gill fungus</name>
    <dbReference type="NCBI Taxonomy" id="578458"/>
    <lineage>
        <taxon>Eukaryota</taxon>
        <taxon>Fungi</taxon>
        <taxon>Dikarya</taxon>
        <taxon>Basidiomycota</taxon>
        <taxon>Agaricomycotina</taxon>
        <taxon>Agaricomycetes</taxon>
        <taxon>Agaricomycetidae</taxon>
        <taxon>Agaricales</taxon>
        <taxon>Schizophyllaceae</taxon>
        <taxon>Schizophyllum</taxon>
    </lineage>
</organism>
<protein>
    <recommendedName>
        <fullName evidence="4">alpha-1,6-mannosyl-glycoprotein 6-beta-N-acetylglucosaminyltransferase</fullName>
        <ecNumber evidence="4">2.4.1.155</ecNumber>
    </recommendedName>
</protein>
<dbReference type="PANTHER" id="PTHR15075:SF2">
    <property type="entry name" value="ALPHA-1,6-MANNOSYLGLYCOPROTEIN 6-BETA-N-ACETYLGLUCOSAMINYLTRANSFERASE"/>
    <property type="match status" value="1"/>
</dbReference>
<evidence type="ECO:0000256" key="5">
    <source>
        <dbReference type="ARBA" id="ARBA00022676"/>
    </source>
</evidence>
<evidence type="ECO:0000256" key="4">
    <source>
        <dbReference type="ARBA" id="ARBA00012671"/>
    </source>
</evidence>
<evidence type="ECO:0000256" key="2">
    <source>
        <dbReference type="ARBA" id="ARBA00004922"/>
    </source>
</evidence>
<dbReference type="InParanoid" id="D8QBG9"/>
<evidence type="ECO:0000313" key="15">
    <source>
        <dbReference type="EMBL" id="EFI94750.1"/>
    </source>
</evidence>
<keyword evidence="12" id="KW-0325">Glycoprotein</keyword>
<reference evidence="15 16" key="1">
    <citation type="journal article" date="2010" name="Nat. Biotechnol.">
        <title>Genome sequence of the model mushroom Schizophyllum commune.</title>
        <authorList>
            <person name="Ohm R.A."/>
            <person name="de Jong J.F."/>
            <person name="Lugones L.G."/>
            <person name="Aerts A."/>
            <person name="Kothe E."/>
            <person name="Stajich J.E."/>
            <person name="de Vries R.P."/>
            <person name="Record E."/>
            <person name="Levasseur A."/>
            <person name="Baker S.E."/>
            <person name="Bartholomew K.A."/>
            <person name="Coutinho P.M."/>
            <person name="Erdmann S."/>
            <person name="Fowler T.J."/>
            <person name="Gathman A.C."/>
            <person name="Lombard V."/>
            <person name="Henrissat B."/>
            <person name="Knabe N."/>
            <person name="Kuees U."/>
            <person name="Lilly W.W."/>
            <person name="Lindquist E."/>
            <person name="Lucas S."/>
            <person name="Magnuson J.K."/>
            <person name="Piumi F."/>
            <person name="Raudaskoski M."/>
            <person name="Salamov A."/>
            <person name="Schmutz J."/>
            <person name="Schwarze F.W.M.R."/>
            <person name="vanKuyk P.A."/>
            <person name="Horton J.S."/>
            <person name="Grigoriev I.V."/>
            <person name="Woesten H.A.B."/>
        </authorList>
    </citation>
    <scope>NUCLEOTIDE SEQUENCE [LARGE SCALE GENOMIC DNA]</scope>
    <source>
        <strain evidence="16">H4-8 / FGSC 9210</strain>
    </source>
</reference>
<evidence type="ECO:0000256" key="10">
    <source>
        <dbReference type="ARBA" id="ARBA00023034"/>
    </source>
</evidence>
<evidence type="ECO:0000256" key="11">
    <source>
        <dbReference type="ARBA" id="ARBA00023136"/>
    </source>
</evidence>
<dbReference type="GO" id="GO:0006487">
    <property type="term" value="P:protein N-linked glycosylation"/>
    <property type="evidence" value="ECO:0007669"/>
    <property type="project" value="TreeGrafter"/>
</dbReference>
<proteinExistence type="inferred from homology"/>
<dbReference type="STRING" id="578458.D8QBG9"/>
<accession>D8QBG9</accession>
<dbReference type="Pfam" id="PF15024">
    <property type="entry name" value="Glyco_transf_18"/>
    <property type="match status" value="1"/>
</dbReference>
<keyword evidence="5" id="KW-0328">Glycosyltransferase</keyword>
<dbReference type="OMA" id="NPYFQTG"/>
<comment type="pathway">
    <text evidence="2">Protein modification; protein glycosylation.</text>
</comment>
<dbReference type="UniPathway" id="UPA00378"/>
<feature type="domain" description="Glycosyltransferase family 18 catalytic" evidence="14">
    <location>
        <begin position="151"/>
        <end position="371"/>
    </location>
</feature>
<dbReference type="EMBL" id="GL377309">
    <property type="protein sequence ID" value="EFI94750.1"/>
    <property type="molecule type" value="Genomic_DNA"/>
</dbReference>
<evidence type="ECO:0000256" key="6">
    <source>
        <dbReference type="ARBA" id="ARBA00022679"/>
    </source>
</evidence>
<keyword evidence="9" id="KW-1133">Transmembrane helix</keyword>
<dbReference type="OrthoDB" id="2113294at2759"/>
<evidence type="ECO:0000256" key="9">
    <source>
        <dbReference type="ARBA" id="ARBA00022989"/>
    </source>
</evidence>
<gene>
    <name evidence="15" type="ORF">SCHCODRAFT_69401</name>
</gene>
<sequence length="382" mass="42747">MLSSFWPVTQPNRTDVYEDENSRTMHRLIECVADGTCTERQTHVVILASWHFRGSVEGQVSGEDIWARSVLLALKEMGYSAIITAGTNEDLIHTYHLFPDLVKVIIAEGWDIDMCNKDPSCVQSESNPLGIPLWKLFAFHFWGGHAHPLGGPWTLSPENYPLLMGGDSVNNTYLGYSIERACEKLPVVAHTERPKQAYILAKRLSYFYDHNFAWRDVAFDDAGSPARFVAGMIEDADAAGKSVPAGVANHGRLNKTAFYLELARSRVLVGIGSPLLSPSPYDALCMGVPFINPIQRWDRAHPENREAWLTQHDGLKYENPPHVYNVHANDVAGFWAAVKQAMETGIEGDRYIVSNMTMDALKTRLTRIIETDWEGRAKSLSS</sequence>